<evidence type="ECO:0000313" key="4">
    <source>
        <dbReference type="EMBL" id="CCH44696.1"/>
    </source>
</evidence>
<dbReference type="EMBL" id="CAIF01000152">
    <property type="protein sequence ID" value="CCH44696.1"/>
    <property type="molecule type" value="Genomic_DNA"/>
</dbReference>
<dbReference type="Gene3D" id="2.60.120.470">
    <property type="entry name" value="PITH domain"/>
    <property type="match status" value="1"/>
</dbReference>
<evidence type="ECO:0008006" key="6">
    <source>
        <dbReference type="Google" id="ProtNLM"/>
    </source>
</evidence>
<dbReference type="InterPro" id="IPR008979">
    <property type="entry name" value="Galactose-bd-like_sf"/>
</dbReference>
<evidence type="ECO:0000256" key="1">
    <source>
        <dbReference type="ARBA" id="ARBA00023157"/>
    </source>
</evidence>
<feature type="domain" description="PITH" evidence="3">
    <location>
        <begin position="130"/>
        <end position="318"/>
    </location>
</feature>
<dbReference type="CDD" id="cd02947">
    <property type="entry name" value="TRX_family"/>
    <property type="match status" value="1"/>
</dbReference>
<dbReference type="InParanoid" id="K0KP05"/>
<dbReference type="SUPFAM" id="SSF49785">
    <property type="entry name" value="Galactose-binding domain-like"/>
    <property type="match status" value="1"/>
</dbReference>
<dbReference type="Gene3D" id="3.40.30.10">
    <property type="entry name" value="Glutaredoxin"/>
    <property type="match status" value="1"/>
</dbReference>
<feature type="domain" description="Thioredoxin" evidence="2">
    <location>
        <begin position="1"/>
        <end position="105"/>
    </location>
</feature>
<protein>
    <recommendedName>
        <fullName evidence="6">Thioredoxin-like protein 1</fullName>
    </recommendedName>
</protein>
<dbReference type="Proteomes" id="UP000009328">
    <property type="component" value="Unassembled WGS sequence"/>
</dbReference>
<comment type="caution">
    <text evidence="4">The sequence shown here is derived from an EMBL/GenBank/DDBJ whole genome shotgun (WGS) entry which is preliminary data.</text>
</comment>
<dbReference type="PROSITE" id="PS00194">
    <property type="entry name" value="THIOREDOXIN_1"/>
    <property type="match status" value="1"/>
</dbReference>
<dbReference type="HOGENOM" id="CLU_072377_0_0_1"/>
<keyword evidence="5" id="KW-1185">Reference proteome</keyword>
<keyword evidence="1" id="KW-1015">Disulfide bond</keyword>
<dbReference type="InterPro" id="IPR013766">
    <property type="entry name" value="Thioredoxin_domain"/>
</dbReference>
<gene>
    <name evidence="4" type="ORF">BN7_4264</name>
</gene>
<dbReference type="InterPro" id="IPR036249">
    <property type="entry name" value="Thioredoxin-like_sf"/>
</dbReference>
<accession>K0KP05</accession>
<dbReference type="GO" id="GO:0005737">
    <property type="term" value="C:cytoplasm"/>
    <property type="evidence" value="ECO:0007669"/>
    <property type="project" value="UniProtKB-ARBA"/>
</dbReference>
<evidence type="ECO:0000259" key="3">
    <source>
        <dbReference type="PROSITE" id="PS51532"/>
    </source>
</evidence>
<proteinExistence type="predicted"/>
<dbReference type="eggNOG" id="KOG0908">
    <property type="taxonomic scope" value="Eukaryota"/>
</dbReference>
<organism evidence="4 5">
    <name type="scientific">Wickerhamomyces ciferrii (strain ATCC 14091 / BCRC 22168 / CBS 111 / JCM 3599 / NBRC 0793 / NRRL Y-1031 F-60-10)</name>
    <name type="common">Yeast</name>
    <name type="synonym">Pichia ciferrii</name>
    <dbReference type="NCBI Taxonomy" id="1206466"/>
    <lineage>
        <taxon>Eukaryota</taxon>
        <taxon>Fungi</taxon>
        <taxon>Dikarya</taxon>
        <taxon>Ascomycota</taxon>
        <taxon>Saccharomycotina</taxon>
        <taxon>Saccharomycetes</taxon>
        <taxon>Phaffomycetales</taxon>
        <taxon>Wickerhamomycetaceae</taxon>
        <taxon>Wickerhamomyces</taxon>
    </lineage>
</organism>
<dbReference type="STRING" id="1206466.K0KP05"/>
<reference evidence="4 5" key="1">
    <citation type="journal article" date="2012" name="Eukaryot. Cell">
        <title>Draft genome sequence of Wickerhamomyces ciferrii NRRL Y-1031 F-60-10.</title>
        <authorList>
            <person name="Schneider J."/>
            <person name="Andrea H."/>
            <person name="Blom J."/>
            <person name="Jaenicke S."/>
            <person name="Ruckert C."/>
            <person name="Schorsch C."/>
            <person name="Szczepanowski R."/>
            <person name="Farwick M."/>
            <person name="Goesmann A."/>
            <person name="Puhler A."/>
            <person name="Schaffer S."/>
            <person name="Tauch A."/>
            <person name="Kohler T."/>
            <person name="Brinkrolf K."/>
        </authorList>
    </citation>
    <scope>NUCLEOTIDE SEQUENCE [LARGE SCALE GENOMIC DNA]</scope>
    <source>
        <strain evidence="5">ATCC 14091 / BCRC 22168 / CBS 111 / JCM 3599 / NBRC 0793 / NRRL Y-1031 F-60-10</strain>
    </source>
</reference>
<dbReference type="AlphaFoldDB" id="K0KP05"/>
<sequence>MSIPYVNSPDQLNNYLKSSEAVVVYFTAVWCGPCQAIAPVVEQLYSNFTNVEILKVDLDSNKILASQKQITAVPTFIFYHKNNEVNRVQGANIKSISDGIAKLSELAPNGKRRGASDSSNLAERELDPTIVKYVPKGFQTLNESVFFADFESLNTIPYRPEGDIKNAIRSKPDVSSGGTAIVSDADEQLLLHIPLTNIGKVYSILIKSKKPATDGEVEVDEVQKPTKVKVWNNRTSILGFEDTDGTTTQHEEELSEESWDENGWYEVKFKYVRFQKVSSIDLFFEGEDDEKHTLIDKIVLIGVDGESKNQGKLEKLED</sequence>
<dbReference type="InterPro" id="IPR017937">
    <property type="entry name" value="Thioredoxin_CS"/>
</dbReference>
<dbReference type="InterPro" id="IPR037047">
    <property type="entry name" value="PITH_dom_sf"/>
</dbReference>
<dbReference type="InterPro" id="IPR010400">
    <property type="entry name" value="PITH_dom"/>
</dbReference>
<evidence type="ECO:0000259" key="2">
    <source>
        <dbReference type="PROSITE" id="PS51352"/>
    </source>
</evidence>
<dbReference type="SUPFAM" id="SSF52833">
    <property type="entry name" value="Thioredoxin-like"/>
    <property type="match status" value="1"/>
</dbReference>
<dbReference type="PROSITE" id="PS51532">
    <property type="entry name" value="PITH"/>
    <property type="match status" value="1"/>
</dbReference>
<name>K0KP05_WICCF</name>
<dbReference type="PROSITE" id="PS51352">
    <property type="entry name" value="THIOREDOXIN_2"/>
    <property type="match status" value="1"/>
</dbReference>
<dbReference type="Pfam" id="PF06201">
    <property type="entry name" value="PITH"/>
    <property type="match status" value="1"/>
</dbReference>
<dbReference type="PANTHER" id="PTHR46115">
    <property type="entry name" value="THIOREDOXIN-LIKE PROTEIN 1"/>
    <property type="match status" value="1"/>
</dbReference>
<evidence type="ECO:0000313" key="5">
    <source>
        <dbReference type="Proteomes" id="UP000009328"/>
    </source>
</evidence>
<dbReference type="Pfam" id="PF00085">
    <property type="entry name" value="Thioredoxin"/>
    <property type="match status" value="1"/>
</dbReference>